<feature type="transmembrane region" description="Helical" evidence="1">
    <location>
        <begin position="6"/>
        <end position="30"/>
    </location>
</feature>
<keyword evidence="1" id="KW-0812">Transmembrane</keyword>
<evidence type="ECO:0000256" key="1">
    <source>
        <dbReference type="SAM" id="Phobius"/>
    </source>
</evidence>
<gene>
    <name evidence="2" type="ORF">SDC9_169213</name>
</gene>
<feature type="transmembrane region" description="Helical" evidence="1">
    <location>
        <begin position="98"/>
        <end position="118"/>
    </location>
</feature>
<comment type="caution">
    <text evidence="2">The sequence shown here is derived from an EMBL/GenBank/DDBJ whole genome shotgun (WGS) entry which is preliminary data.</text>
</comment>
<keyword evidence="1" id="KW-1133">Transmembrane helix</keyword>
<name>A0A645G4N6_9ZZZZ</name>
<keyword evidence="1" id="KW-0472">Membrane</keyword>
<dbReference type="EMBL" id="VSSQ01069902">
    <property type="protein sequence ID" value="MPN21831.1"/>
    <property type="molecule type" value="Genomic_DNA"/>
</dbReference>
<organism evidence="2">
    <name type="scientific">bioreactor metagenome</name>
    <dbReference type="NCBI Taxonomy" id="1076179"/>
    <lineage>
        <taxon>unclassified sequences</taxon>
        <taxon>metagenomes</taxon>
        <taxon>ecological metagenomes</taxon>
    </lineage>
</organism>
<accession>A0A645G4N6</accession>
<protein>
    <submittedName>
        <fullName evidence="2">Uncharacterized protein</fullName>
    </submittedName>
</protein>
<proteinExistence type="predicted"/>
<sequence length="167" mass="19034">MSDVLSFFLWYLVISALGWIAFPLAFRFFPKLASKGYAVSKPLGLLVWGYIFWLLCTLGVLQNDLGGQFLALLLLVGISVLALLKGKAAEFTGWIKENWKSLVTIEAVFLVFFVFWQWCAQLTRRSPLLKNQWNWPSSIPFCVPTLFLHKTRGFLVTLFLTTTLAMC</sequence>
<evidence type="ECO:0000313" key="2">
    <source>
        <dbReference type="EMBL" id="MPN21831.1"/>
    </source>
</evidence>
<feature type="transmembrane region" description="Helical" evidence="1">
    <location>
        <begin position="67"/>
        <end position="86"/>
    </location>
</feature>
<reference evidence="2" key="1">
    <citation type="submission" date="2019-08" db="EMBL/GenBank/DDBJ databases">
        <authorList>
            <person name="Kucharzyk K."/>
            <person name="Murdoch R.W."/>
            <person name="Higgins S."/>
            <person name="Loffler F."/>
        </authorList>
    </citation>
    <scope>NUCLEOTIDE SEQUENCE</scope>
</reference>
<dbReference type="AlphaFoldDB" id="A0A645G4N6"/>
<feature type="transmembrane region" description="Helical" evidence="1">
    <location>
        <begin position="42"/>
        <end position="61"/>
    </location>
</feature>